<evidence type="ECO:0000313" key="1">
    <source>
        <dbReference type="EMBL" id="KAK3754710.1"/>
    </source>
</evidence>
<dbReference type="EMBL" id="JAWDGP010005645">
    <property type="protein sequence ID" value="KAK3754710.1"/>
    <property type="molecule type" value="Genomic_DNA"/>
</dbReference>
<protein>
    <submittedName>
        <fullName evidence="1">Uncharacterized protein</fullName>
    </submittedName>
</protein>
<reference evidence="1" key="1">
    <citation type="journal article" date="2023" name="G3 (Bethesda)">
        <title>A reference genome for the long-term kleptoplast-retaining sea slug Elysia crispata morphotype clarki.</title>
        <authorList>
            <person name="Eastman K.E."/>
            <person name="Pendleton A.L."/>
            <person name="Shaikh M.A."/>
            <person name="Suttiyut T."/>
            <person name="Ogas R."/>
            <person name="Tomko P."/>
            <person name="Gavelis G."/>
            <person name="Widhalm J.R."/>
            <person name="Wisecaver J.H."/>
        </authorList>
    </citation>
    <scope>NUCLEOTIDE SEQUENCE</scope>
    <source>
        <strain evidence="1">ECLA1</strain>
    </source>
</reference>
<name>A0AAE0YR08_9GAST</name>
<proteinExistence type="predicted"/>
<comment type="caution">
    <text evidence="1">The sequence shown here is derived from an EMBL/GenBank/DDBJ whole genome shotgun (WGS) entry which is preliminary data.</text>
</comment>
<accession>A0AAE0YR08</accession>
<dbReference type="Proteomes" id="UP001283361">
    <property type="component" value="Unassembled WGS sequence"/>
</dbReference>
<gene>
    <name evidence="1" type="ORF">RRG08_053180</name>
</gene>
<organism evidence="1 2">
    <name type="scientific">Elysia crispata</name>
    <name type="common">lettuce slug</name>
    <dbReference type="NCBI Taxonomy" id="231223"/>
    <lineage>
        <taxon>Eukaryota</taxon>
        <taxon>Metazoa</taxon>
        <taxon>Spiralia</taxon>
        <taxon>Lophotrochozoa</taxon>
        <taxon>Mollusca</taxon>
        <taxon>Gastropoda</taxon>
        <taxon>Heterobranchia</taxon>
        <taxon>Euthyneura</taxon>
        <taxon>Panpulmonata</taxon>
        <taxon>Sacoglossa</taxon>
        <taxon>Placobranchoidea</taxon>
        <taxon>Plakobranchidae</taxon>
        <taxon>Elysia</taxon>
    </lineage>
</organism>
<evidence type="ECO:0000313" key="2">
    <source>
        <dbReference type="Proteomes" id="UP001283361"/>
    </source>
</evidence>
<sequence>MPEGSGSRESNPLKVDVQSSNDVGPVLTLEVDTRQPGPGTLWRPGETREVGGGNQLILAAAVSSKSYPGVLGRFFQLMNIVDVGKMEELCRR</sequence>
<dbReference type="AlphaFoldDB" id="A0AAE0YR08"/>
<keyword evidence="2" id="KW-1185">Reference proteome</keyword>